<organism evidence="1">
    <name type="scientific">marine sediment metagenome</name>
    <dbReference type="NCBI Taxonomy" id="412755"/>
    <lineage>
        <taxon>unclassified sequences</taxon>
        <taxon>metagenomes</taxon>
        <taxon>ecological metagenomes</taxon>
    </lineage>
</organism>
<dbReference type="EMBL" id="LAZR01062458">
    <property type="protein sequence ID" value="KKK61470.1"/>
    <property type="molecule type" value="Genomic_DNA"/>
</dbReference>
<sequence>INNKELTKTVKKLLFKTEEQRTTFELIVANLKQTGDIEIAKGMTLFETPGHTDGHYSLLIELPNRNPMLFTEDAVYSQQSLDLNCISSFHLDPVASHRALERIKEIAE</sequence>
<evidence type="ECO:0008006" key="2">
    <source>
        <dbReference type="Google" id="ProtNLM"/>
    </source>
</evidence>
<name>A0A0F8XK80_9ZZZZ</name>
<accession>A0A0F8XK80</accession>
<evidence type="ECO:0000313" key="1">
    <source>
        <dbReference type="EMBL" id="KKK61470.1"/>
    </source>
</evidence>
<protein>
    <recommendedName>
        <fullName evidence="2">Metallo-beta-lactamase domain-containing protein</fullName>
    </recommendedName>
</protein>
<feature type="non-terminal residue" evidence="1">
    <location>
        <position position="1"/>
    </location>
</feature>
<comment type="caution">
    <text evidence="1">The sequence shown here is derived from an EMBL/GenBank/DDBJ whole genome shotgun (WGS) entry which is preliminary data.</text>
</comment>
<reference evidence="1" key="1">
    <citation type="journal article" date="2015" name="Nature">
        <title>Complex archaea that bridge the gap between prokaryotes and eukaryotes.</title>
        <authorList>
            <person name="Spang A."/>
            <person name="Saw J.H."/>
            <person name="Jorgensen S.L."/>
            <person name="Zaremba-Niedzwiedzka K."/>
            <person name="Martijn J."/>
            <person name="Lind A.E."/>
            <person name="van Eijk R."/>
            <person name="Schleper C."/>
            <person name="Guy L."/>
            <person name="Ettema T.J."/>
        </authorList>
    </citation>
    <scope>NUCLEOTIDE SEQUENCE</scope>
</reference>
<proteinExistence type="predicted"/>
<dbReference type="SUPFAM" id="SSF56281">
    <property type="entry name" value="Metallo-hydrolase/oxidoreductase"/>
    <property type="match status" value="1"/>
</dbReference>
<dbReference type="Gene3D" id="3.60.15.10">
    <property type="entry name" value="Ribonuclease Z/Hydroxyacylglutathione hydrolase-like"/>
    <property type="match status" value="1"/>
</dbReference>
<dbReference type="AlphaFoldDB" id="A0A0F8XK80"/>
<dbReference type="InterPro" id="IPR036866">
    <property type="entry name" value="RibonucZ/Hydroxyglut_hydro"/>
</dbReference>
<gene>
    <name evidence="1" type="ORF">LCGC14_3014020</name>
</gene>